<dbReference type="Proteomes" id="UP000011593">
    <property type="component" value="Unassembled WGS sequence"/>
</dbReference>
<evidence type="ECO:0000313" key="3">
    <source>
        <dbReference type="EMBL" id="ELY80627.1"/>
    </source>
</evidence>
<reference evidence="3 5" key="3">
    <citation type="journal article" date="2014" name="PLoS Genet.">
        <title>Phylogenetically driven sequencing of extremely halophilic archaea reveals strategies for static and dynamic osmo-response.</title>
        <authorList>
            <person name="Becker E.A."/>
            <person name="Seitzer P.M."/>
            <person name="Tritt A."/>
            <person name="Larsen D."/>
            <person name="Krusor M."/>
            <person name="Yao A.I."/>
            <person name="Wu D."/>
            <person name="Madern D."/>
            <person name="Eisen J.A."/>
            <person name="Darling A.E."/>
            <person name="Facciotti M.T."/>
        </authorList>
    </citation>
    <scope>NUCLEOTIDE SEQUENCE [LARGE SCALE GENOMIC DNA]</scope>
    <source>
        <strain evidence="3 5">DSM 15624</strain>
    </source>
</reference>
<feature type="transmembrane region" description="Helical" evidence="1">
    <location>
        <begin position="21"/>
        <end position="41"/>
    </location>
</feature>
<reference evidence="2" key="1">
    <citation type="submission" date="2012-02" db="EMBL/GenBank/DDBJ databases">
        <title>Complete sequence of chromosome of Natrinema pellirubrum DSM 15624.</title>
        <authorList>
            <consortium name="US DOE Joint Genome Institute"/>
            <person name="Lucas S."/>
            <person name="Han J."/>
            <person name="Lapidus A."/>
            <person name="Cheng J.-F."/>
            <person name="Goodwin L."/>
            <person name="Pitluck S."/>
            <person name="Peters L."/>
            <person name="Teshima H."/>
            <person name="Detter J.C."/>
            <person name="Han C."/>
            <person name="Tapia R."/>
            <person name="Land M."/>
            <person name="Hauser L."/>
            <person name="Kyrpides N."/>
            <person name="Ivanova N."/>
            <person name="Pagani I."/>
            <person name="Sproer C."/>
            <person name="Anderson I."/>
            <person name="Woyke T."/>
        </authorList>
    </citation>
    <scope>NUCLEOTIDE SEQUENCE</scope>
    <source>
        <strain evidence="2">DSM 15624</strain>
    </source>
</reference>
<organism evidence="2 4">
    <name type="scientific">Natrinema pellirubrum (strain DSM 15624 / CIP 106293 / JCM 10476 / NCIMB 786 / 157)</name>
    <dbReference type="NCBI Taxonomy" id="797303"/>
    <lineage>
        <taxon>Archaea</taxon>
        <taxon>Methanobacteriati</taxon>
        <taxon>Methanobacteriota</taxon>
        <taxon>Stenosarchaea group</taxon>
        <taxon>Halobacteria</taxon>
        <taxon>Halobacteriales</taxon>
        <taxon>Natrialbaceae</taxon>
        <taxon>Natrinema</taxon>
    </lineage>
</organism>
<dbReference type="HOGENOM" id="CLU_213594_0_0_2"/>
<protein>
    <submittedName>
        <fullName evidence="2">Uncharacterized protein</fullName>
    </submittedName>
</protein>
<reference evidence="4" key="2">
    <citation type="submission" date="2012-02" db="EMBL/GenBank/DDBJ databases">
        <title>Complete sequence of chromosome of Natrinema pellirubrum DSM 15624.</title>
        <authorList>
            <person name="Lucas S."/>
            <person name="Han J."/>
            <person name="Lapidus A."/>
            <person name="Cheng J.-F."/>
            <person name="Goodwin L."/>
            <person name="Pitluck S."/>
            <person name="Peters L."/>
            <person name="Teshima H."/>
            <person name="Detter J.C."/>
            <person name="Han C."/>
            <person name="Tapia R."/>
            <person name="Land M."/>
            <person name="Hauser L."/>
            <person name="Kyrpides N."/>
            <person name="Ivanova N."/>
            <person name="Pagani I."/>
            <person name="Sproer C."/>
            <person name="Anderson I."/>
            <person name="Woyke T."/>
        </authorList>
    </citation>
    <scope>NUCLEOTIDE SEQUENCE [LARGE SCALE GENOMIC DNA]</scope>
    <source>
        <strain evidence="4">DSM 15624 / JCM 10476 / NCIMB 786</strain>
    </source>
</reference>
<dbReference type="RefSeq" id="WP_006179811.1">
    <property type="nucleotide sequence ID" value="NC_019962.1"/>
</dbReference>
<keyword evidence="1" id="KW-1133">Transmembrane helix</keyword>
<dbReference type="GeneID" id="55316388"/>
<dbReference type="KEGG" id="npe:Natpe_1077"/>
<evidence type="ECO:0000313" key="4">
    <source>
        <dbReference type="Proteomes" id="UP000010843"/>
    </source>
</evidence>
<keyword evidence="1" id="KW-0472">Membrane</keyword>
<gene>
    <name evidence="2" type="ordered locus">Natpe_1077</name>
    <name evidence="3" type="ORF">C488_02525</name>
</gene>
<dbReference type="PATRIC" id="fig|797303.5.peg.526"/>
<keyword evidence="1" id="KW-0812">Transmembrane</keyword>
<accession>L0JI59</accession>
<evidence type="ECO:0000256" key="1">
    <source>
        <dbReference type="SAM" id="Phobius"/>
    </source>
</evidence>
<name>L0JI59_NATP1</name>
<sequence>MSTDTGSDITGNDKRMARTTAIGLGVWLAITVAAVVVLLLLGDAISSLFI</sequence>
<dbReference type="AlphaFoldDB" id="L0JI59"/>
<dbReference type="eggNOG" id="arCOG11146">
    <property type="taxonomic scope" value="Archaea"/>
</dbReference>
<dbReference type="EMBL" id="AOIE01000010">
    <property type="protein sequence ID" value="ELY80627.1"/>
    <property type="molecule type" value="Genomic_DNA"/>
</dbReference>
<dbReference type="Proteomes" id="UP000010843">
    <property type="component" value="Chromosome"/>
</dbReference>
<dbReference type="EMBL" id="CP003372">
    <property type="protein sequence ID" value="AGB30989.1"/>
    <property type="molecule type" value="Genomic_DNA"/>
</dbReference>
<keyword evidence="5" id="KW-1185">Reference proteome</keyword>
<proteinExistence type="predicted"/>
<evidence type="ECO:0000313" key="2">
    <source>
        <dbReference type="EMBL" id="AGB30989.1"/>
    </source>
</evidence>
<evidence type="ECO:0000313" key="5">
    <source>
        <dbReference type="Proteomes" id="UP000011593"/>
    </source>
</evidence>